<dbReference type="InterPro" id="IPR036156">
    <property type="entry name" value="Beta-gal/glucu_dom_sf"/>
</dbReference>
<dbReference type="PANTHER" id="PTHR46323">
    <property type="entry name" value="BETA-GALACTOSIDASE"/>
    <property type="match status" value="1"/>
</dbReference>
<keyword evidence="3" id="KW-0378">Hydrolase</keyword>
<dbReference type="InterPro" id="IPR011013">
    <property type="entry name" value="Gal_mutarotase_sf_dom"/>
</dbReference>
<comment type="catalytic activity">
    <reaction evidence="1">
        <text>Hydrolysis of terminal non-reducing beta-D-galactose residues in beta-D-galactosides.</text>
        <dbReference type="EC" id="3.2.1.23"/>
    </reaction>
</comment>
<organism evidence="7">
    <name type="scientific">termite gut metagenome</name>
    <dbReference type="NCBI Taxonomy" id="433724"/>
    <lineage>
        <taxon>unclassified sequences</taxon>
        <taxon>metagenomes</taxon>
        <taxon>organismal metagenomes</taxon>
    </lineage>
</organism>
<dbReference type="GO" id="GO:0030246">
    <property type="term" value="F:carbohydrate binding"/>
    <property type="evidence" value="ECO:0007669"/>
    <property type="project" value="InterPro"/>
</dbReference>
<evidence type="ECO:0000313" key="7">
    <source>
        <dbReference type="EMBL" id="KAA6331478.1"/>
    </source>
</evidence>
<evidence type="ECO:0000256" key="2">
    <source>
        <dbReference type="ARBA" id="ARBA00012756"/>
    </source>
</evidence>
<dbReference type="GO" id="GO:0009341">
    <property type="term" value="C:beta-galactosidase complex"/>
    <property type="evidence" value="ECO:0007669"/>
    <property type="project" value="InterPro"/>
</dbReference>
<dbReference type="Pfam" id="PF02836">
    <property type="entry name" value="Glyco_hydro_2_C"/>
    <property type="match status" value="1"/>
</dbReference>
<reference evidence="7" key="1">
    <citation type="submission" date="2019-03" db="EMBL/GenBank/DDBJ databases">
        <title>Single cell metagenomics reveals metabolic interactions within the superorganism composed of flagellate Streblomastix strix and complex community of Bacteroidetes bacteria on its surface.</title>
        <authorList>
            <person name="Treitli S.C."/>
            <person name="Kolisko M."/>
            <person name="Husnik F."/>
            <person name="Keeling P."/>
            <person name="Hampl V."/>
        </authorList>
    </citation>
    <scope>NUCLEOTIDE SEQUENCE</scope>
    <source>
        <strain evidence="7">STM</strain>
    </source>
</reference>
<sequence length="608" mass="69460">HGMRYAEKCLAKNPLFLDAHLERTSRMVFRDFNHPSVVLWSMGNEAGNGPAFDLCYNWMKTYDPSRPTQYWFSAETGQSDIFCTMYMHPDECLKYALGNPQRPLIHCEYAHAMGNSMGGFKEYWDMIRQYPALQGGFIWDFADEAINRYNADGTVTYMYGGTYNRYDASDGSFNCNGIFSGRRNYHPHAYEVRYQYQSIHTQPLDIAHGKVAVYNENFFKDLSGYYLEWQLLNNGRSIKRGQIQSLNVAPGAKTQILLPIGNIESLQGEVLLNVEYKLKEATPLLPAGHVIAYDQLPVRNYDTKQLFKIASTEKKPVIRQDTNYIYVTGENWGLEFNRHSGYLDKFVYENRELINSPLKPEFNRAAVENDLGAGFLGKYSAWRYSNLSLKSIDAREEGAFVKVTSVLKMESTGATIVLDYQINAVGEIKASEAMTADKTRVNVSNLFRFGMNFALPSRYNVVEFYGKGPFENYADRKSAATVGHYRQSVDEQFHAEYVRTQESGTHSDLRWWRIIDLSGRGIEIVSDELFSASALPYSLADLDKGTPTAVVHPTDLKKRNETQVNFELKQQGVGGIDSWHAVPLPQYMIPYADYTFHFIIRPVKYGDF</sequence>
<dbReference type="InterPro" id="IPR032312">
    <property type="entry name" value="LacZ_4"/>
</dbReference>
<dbReference type="InterPro" id="IPR013783">
    <property type="entry name" value="Ig-like_fold"/>
</dbReference>
<evidence type="ECO:0000259" key="6">
    <source>
        <dbReference type="SMART" id="SM01038"/>
    </source>
</evidence>
<accession>A0A5J4RCL9</accession>
<evidence type="ECO:0000256" key="5">
    <source>
        <dbReference type="ARBA" id="ARBA00032230"/>
    </source>
</evidence>
<dbReference type="SMART" id="SM01038">
    <property type="entry name" value="Bgal_small_N"/>
    <property type="match status" value="1"/>
</dbReference>
<dbReference type="InterPro" id="IPR004199">
    <property type="entry name" value="B-gal_small/dom_5"/>
</dbReference>
<dbReference type="PANTHER" id="PTHR46323:SF2">
    <property type="entry name" value="BETA-GALACTOSIDASE"/>
    <property type="match status" value="1"/>
</dbReference>
<dbReference type="SUPFAM" id="SSF74650">
    <property type="entry name" value="Galactose mutarotase-like"/>
    <property type="match status" value="1"/>
</dbReference>
<dbReference type="Gene3D" id="2.70.98.10">
    <property type="match status" value="1"/>
</dbReference>
<dbReference type="InterPro" id="IPR006103">
    <property type="entry name" value="Glyco_hydro_2_cat"/>
</dbReference>
<name>A0A5J4RCL9_9ZZZZ</name>
<dbReference type="InterPro" id="IPR014718">
    <property type="entry name" value="GH-type_carb-bd"/>
</dbReference>
<dbReference type="Gene3D" id="3.20.20.80">
    <property type="entry name" value="Glycosidases"/>
    <property type="match status" value="1"/>
</dbReference>
<dbReference type="Pfam" id="PF16353">
    <property type="entry name" value="LacZ_4"/>
    <property type="match status" value="1"/>
</dbReference>
<dbReference type="InterPro" id="IPR017853">
    <property type="entry name" value="GH"/>
</dbReference>
<evidence type="ECO:0000256" key="1">
    <source>
        <dbReference type="ARBA" id="ARBA00001412"/>
    </source>
</evidence>
<evidence type="ECO:0000256" key="4">
    <source>
        <dbReference type="ARBA" id="ARBA00023295"/>
    </source>
</evidence>
<protein>
    <recommendedName>
        <fullName evidence="2">beta-galactosidase</fullName>
        <ecNumber evidence="2">3.2.1.23</ecNumber>
    </recommendedName>
    <alternativeName>
        <fullName evidence="5">Lactase</fullName>
    </alternativeName>
</protein>
<dbReference type="EC" id="3.2.1.23" evidence="2"/>
<dbReference type="EMBL" id="SNRY01001367">
    <property type="protein sequence ID" value="KAA6331478.1"/>
    <property type="molecule type" value="Genomic_DNA"/>
</dbReference>
<dbReference type="Pfam" id="PF02929">
    <property type="entry name" value="Bgal_small_N"/>
    <property type="match status" value="1"/>
</dbReference>
<comment type="caution">
    <text evidence="7">The sequence shown here is derived from an EMBL/GenBank/DDBJ whole genome shotgun (WGS) entry which is preliminary data.</text>
</comment>
<feature type="non-terminal residue" evidence="7">
    <location>
        <position position="1"/>
    </location>
</feature>
<dbReference type="PRINTS" id="PR00132">
    <property type="entry name" value="GLHYDRLASE2"/>
</dbReference>
<proteinExistence type="predicted"/>
<dbReference type="SUPFAM" id="SSF51445">
    <property type="entry name" value="(Trans)glycosidases"/>
    <property type="match status" value="1"/>
</dbReference>
<dbReference type="GO" id="GO:0004565">
    <property type="term" value="F:beta-galactosidase activity"/>
    <property type="evidence" value="ECO:0007669"/>
    <property type="project" value="UniProtKB-EC"/>
</dbReference>
<dbReference type="Gene3D" id="2.60.40.10">
    <property type="entry name" value="Immunoglobulins"/>
    <property type="match status" value="1"/>
</dbReference>
<evidence type="ECO:0000256" key="3">
    <source>
        <dbReference type="ARBA" id="ARBA00022801"/>
    </source>
</evidence>
<gene>
    <name evidence="7" type="ORF">EZS27_019920</name>
</gene>
<dbReference type="InterPro" id="IPR006101">
    <property type="entry name" value="Glyco_hydro_2"/>
</dbReference>
<keyword evidence="4" id="KW-0326">Glycosidase</keyword>
<dbReference type="SUPFAM" id="SSF49303">
    <property type="entry name" value="beta-Galactosidase/glucuronidase domain"/>
    <property type="match status" value="1"/>
</dbReference>
<dbReference type="AlphaFoldDB" id="A0A5J4RCL9"/>
<feature type="domain" description="Beta galactosidase small chain/" evidence="6">
    <location>
        <begin position="326"/>
        <end position="601"/>
    </location>
</feature>
<dbReference type="GO" id="GO:0005990">
    <property type="term" value="P:lactose catabolic process"/>
    <property type="evidence" value="ECO:0007669"/>
    <property type="project" value="TreeGrafter"/>
</dbReference>
<dbReference type="InterPro" id="IPR050347">
    <property type="entry name" value="Bact_Beta-galactosidase"/>
</dbReference>